<gene>
    <name evidence="9" type="primary">cysA</name>
    <name evidence="9" type="ORF">GCM10007972_27520</name>
</gene>
<dbReference type="SUPFAM" id="SSF50331">
    <property type="entry name" value="MOP-like"/>
    <property type="match status" value="1"/>
</dbReference>
<keyword evidence="4 9" id="KW-0067">ATP-binding</keyword>
<dbReference type="SUPFAM" id="SSF52540">
    <property type="entry name" value="P-loop containing nucleoside triphosphate hydrolases"/>
    <property type="match status" value="1"/>
</dbReference>
<dbReference type="InterPro" id="IPR008995">
    <property type="entry name" value="Mo/tungstate-bd_C_term_dom"/>
</dbReference>
<dbReference type="InterPro" id="IPR050093">
    <property type="entry name" value="ABC_SmlMolc_Importer"/>
</dbReference>
<dbReference type="GO" id="GO:0005524">
    <property type="term" value="F:ATP binding"/>
    <property type="evidence" value="ECO:0007669"/>
    <property type="project" value="UniProtKB-KW"/>
</dbReference>
<keyword evidence="7" id="KW-0472">Membrane</keyword>
<proteinExistence type="predicted"/>
<dbReference type="InterPro" id="IPR003593">
    <property type="entry name" value="AAA+_ATPase"/>
</dbReference>
<dbReference type="Proteomes" id="UP000602381">
    <property type="component" value="Unassembled WGS sequence"/>
</dbReference>
<evidence type="ECO:0000313" key="10">
    <source>
        <dbReference type="Proteomes" id="UP000602381"/>
    </source>
</evidence>
<dbReference type="RefSeq" id="WP_150006386.1">
    <property type="nucleotide sequence ID" value="NZ_BMOV01000017.1"/>
</dbReference>
<dbReference type="InterPro" id="IPR017871">
    <property type="entry name" value="ABC_transporter-like_CS"/>
</dbReference>
<dbReference type="Gene3D" id="3.40.50.300">
    <property type="entry name" value="P-loop containing nucleotide triphosphate hydrolases"/>
    <property type="match status" value="1"/>
</dbReference>
<dbReference type="InterPro" id="IPR005666">
    <property type="entry name" value="Sulph_transpt1"/>
</dbReference>
<keyword evidence="10" id="KW-1185">Reference proteome</keyword>
<reference evidence="10" key="1">
    <citation type="journal article" date="2019" name="Int. J. Syst. Evol. Microbiol.">
        <title>The Global Catalogue of Microorganisms (GCM) 10K type strain sequencing project: providing services to taxonomists for standard genome sequencing and annotation.</title>
        <authorList>
            <consortium name="The Broad Institute Genomics Platform"/>
            <consortium name="The Broad Institute Genome Sequencing Center for Infectious Disease"/>
            <person name="Wu L."/>
            <person name="Ma J."/>
        </authorList>
    </citation>
    <scope>NUCLEOTIDE SEQUENCE [LARGE SCALE GENOMIC DNA]</scope>
    <source>
        <strain evidence="10">JCM 17843</strain>
    </source>
</reference>
<protein>
    <submittedName>
        <fullName evidence="9">Sulfate/thiosulfate import ATP-binding protein CysA</fullName>
    </submittedName>
</protein>
<dbReference type="SMART" id="SM00382">
    <property type="entry name" value="AAA"/>
    <property type="match status" value="1"/>
</dbReference>
<feature type="domain" description="ABC transporter" evidence="8">
    <location>
        <begin position="3"/>
        <end position="237"/>
    </location>
</feature>
<keyword evidence="1" id="KW-0813">Transport</keyword>
<evidence type="ECO:0000256" key="6">
    <source>
        <dbReference type="ARBA" id="ARBA00023032"/>
    </source>
</evidence>
<dbReference type="PROSITE" id="PS50893">
    <property type="entry name" value="ABC_TRANSPORTER_2"/>
    <property type="match status" value="1"/>
</dbReference>
<evidence type="ECO:0000256" key="5">
    <source>
        <dbReference type="ARBA" id="ARBA00022967"/>
    </source>
</evidence>
<evidence type="ECO:0000256" key="3">
    <source>
        <dbReference type="ARBA" id="ARBA00022741"/>
    </source>
</evidence>
<comment type="caution">
    <text evidence="9">The sequence shown here is derived from an EMBL/GenBank/DDBJ whole genome shotgun (WGS) entry which is preliminary data.</text>
</comment>
<evidence type="ECO:0000256" key="2">
    <source>
        <dbReference type="ARBA" id="ARBA00022475"/>
    </source>
</evidence>
<keyword evidence="2" id="KW-1003">Cell membrane</keyword>
<dbReference type="NCBIfam" id="TIGR00968">
    <property type="entry name" value="3a0106s01"/>
    <property type="match status" value="1"/>
</dbReference>
<keyword evidence="5" id="KW-1278">Translocase</keyword>
<dbReference type="InterPro" id="IPR003439">
    <property type="entry name" value="ABC_transporter-like_ATP-bd"/>
</dbReference>
<evidence type="ECO:0000259" key="8">
    <source>
        <dbReference type="PROSITE" id="PS50893"/>
    </source>
</evidence>
<dbReference type="CDD" id="cd03296">
    <property type="entry name" value="ABC_CysA_sulfate_importer"/>
    <property type="match status" value="1"/>
</dbReference>
<dbReference type="EMBL" id="BMOV01000017">
    <property type="protein sequence ID" value="GGO17422.1"/>
    <property type="molecule type" value="Genomic_DNA"/>
</dbReference>
<evidence type="ECO:0000256" key="7">
    <source>
        <dbReference type="ARBA" id="ARBA00023136"/>
    </source>
</evidence>
<accession>A0ABQ2LGP8</accession>
<dbReference type="InterPro" id="IPR024765">
    <property type="entry name" value="TOBE-like"/>
</dbReference>
<dbReference type="InterPro" id="IPR027417">
    <property type="entry name" value="P-loop_NTPase"/>
</dbReference>
<keyword evidence="3" id="KW-0547">Nucleotide-binding</keyword>
<dbReference type="PROSITE" id="PS00211">
    <property type="entry name" value="ABC_TRANSPORTER_1"/>
    <property type="match status" value="1"/>
</dbReference>
<sequence>MNITLKNINKQFGQFHALSSIDLHVESGELIALLGPSGSGKTTLLRIIAGLEFANGGAVYFGGEDVAATPLRKRQIGFVFQHYALFKHMTVRDNVSFGLRIRKGDARPSKSDIRQRADELLELVQLSGLGDRYPHQLSGGQRQRVALARALAIEPKVLLLDEPFGALDAKVRKELRHWLRELHQKTGVTTLFVTHDQEEALELADRVVIMSGGKIAQIGSVDEVYEQPASPMVFDFLGSTNRIPVERHGNHLVIGTDKIAIYEGDHTGHGTVYVRPGDLRVASPDDVGLDAIVRNVQRTGPIVRATVAINSTGQLVYVEMPHLHHDVQHLLPQQSLRLRLMQYSVYDAENTPDGEDAPEPVLIGRERLRLA</sequence>
<evidence type="ECO:0000256" key="1">
    <source>
        <dbReference type="ARBA" id="ARBA00022448"/>
    </source>
</evidence>
<organism evidence="9 10">
    <name type="scientific">Iodidimonas muriae</name>
    <dbReference type="NCBI Taxonomy" id="261467"/>
    <lineage>
        <taxon>Bacteria</taxon>
        <taxon>Pseudomonadati</taxon>
        <taxon>Pseudomonadota</taxon>
        <taxon>Alphaproteobacteria</taxon>
        <taxon>Iodidimonadales</taxon>
        <taxon>Iodidimonadaceae</taxon>
        <taxon>Iodidimonas</taxon>
    </lineage>
</organism>
<name>A0ABQ2LGP8_9PROT</name>
<evidence type="ECO:0000256" key="4">
    <source>
        <dbReference type="ARBA" id="ARBA00022840"/>
    </source>
</evidence>
<dbReference type="PANTHER" id="PTHR42781">
    <property type="entry name" value="SPERMIDINE/PUTRESCINE IMPORT ATP-BINDING PROTEIN POTA"/>
    <property type="match status" value="1"/>
</dbReference>
<evidence type="ECO:0000313" key="9">
    <source>
        <dbReference type="EMBL" id="GGO17422.1"/>
    </source>
</evidence>
<dbReference type="PANTHER" id="PTHR42781:SF4">
    <property type="entry name" value="SPERMIDINE_PUTRESCINE IMPORT ATP-BINDING PROTEIN POTA"/>
    <property type="match status" value="1"/>
</dbReference>
<dbReference type="Pfam" id="PF00005">
    <property type="entry name" value="ABC_tran"/>
    <property type="match status" value="1"/>
</dbReference>
<keyword evidence="6" id="KW-0764">Sulfate transport</keyword>
<dbReference type="Pfam" id="PF12857">
    <property type="entry name" value="TOBE_3"/>
    <property type="match status" value="1"/>
</dbReference>